<reference evidence="1" key="1">
    <citation type="journal article" date="2023" name="G3 (Bethesda)">
        <title>Whole genome assembly and annotation of the endangered Caribbean coral Acropora cervicornis.</title>
        <authorList>
            <person name="Selwyn J.D."/>
            <person name="Vollmer S.V."/>
        </authorList>
    </citation>
    <scope>NUCLEOTIDE SEQUENCE</scope>
    <source>
        <strain evidence="1">K2</strain>
    </source>
</reference>
<dbReference type="Proteomes" id="UP001249851">
    <property type="component" value="Unassembled WGS sequence"/>
</dbReference>
<gene>
    <name evidence="1" type="ORF">P5673_007125</name>
</gene>
<evidence type="ECO:0000313" key="1">
    <source>
        <dbReference type="EMBL" id="KAK2568140.1"/>
    </source>
</evidence>
<dbReference type="AlphaFoldDB" id="A0AAD9QVG1"/>
<name>A0AAD9QVG1_ACRCE</name>
<dbReference type="EMBL" id="JARQWQ010000012">
    <property type="protein sequence ID" value="KAK2568140.1"/>
    <property type="molecule type" value="Genomic_DNA"/>
</dbReference>
<evidence type="ECO:0000313" key="2">
    <source>
        <dbReference type="Proteomes" id="UP001249851"/>
    </source>
</evidence>
<sequence>MIDQNQTLQDTIRSMNEAMERRNGQILELQNQVIKLANPRNLKLASYGAEELALEKQLYNSTLIGAGSQVYLRWFCIKTKIEKIDLV</sequence>
<proteinExistence type="predicted"/>
<reference evidence="1" key="2">
    <citation type="journal article" date="2023" name="Science">
        <title>Genomic signatures of disease resistance in endangered staghorn corals.</title>
        <authorList>
            <person name="Vollmer S.V."/>
            <person name="Selwyn J.D."/>
            <person name="Despard B.A."/>
            <person name="Roesel C.L."/>
        </authorList>
    </citation>
    <scope>NUCLEOTIDE SEQUENCE</scope>
    <source>
        <strain evidence="1">K2</strain>
    </source>
</reference>
<protein>
    <submittedName>
        <fullName evidence="1">Uncharacterized protein</fullName>
    </submittedName>
</protein>
<accession>A0AAD9QVG1</accession>
<comment type="caution">
    <text evidence="1">The sequence shown here is derived from an EMBL/GenBank/DDBJ whole genome shotgun (WGS) entry which is preliminary data.</text>
</comment>
<keyword evidence="2" id="KW-1185">Reference proteome</keyword>
<organism evidence="1 2">
    <name type="scientific">Acropora cervicornis</name>
    <name type="common">Staghorn coral</name>
    <dbReference type="NCBI Taxonomy" id="6130"/>
    <lineage>
        <taxon>Eukaryota</taxon>
        <taxon>Metazoa</taxon>
        <taxon>Cnidaria</taxon>
        <taxon>Anthozoa</taxon>
        <taxon>Hexacorallia</taxon>
        <taxon>Scleractinia</taxon>
        <taxon>Astrocoeniina</taxon>
        <taxon>Acroporidae</taxon>
        <taxon>Acropora</taxon>
    </lineage>
</organism>